<dbReference type="GO" id="GO:0046872">
    <property type="term" value="F:metal ion binding"/>
    <property type="evidence" value="ECO:0007669"/>
    <property type="project" value="InterPro"/>
</dbReference>
<dbReference type="SUPFAM" id="SSF56796">
    <property type="entry name" value="Dehydroquinate synthase-like"/>
    <property type="match status" value="1"/>
</dbReference>
<keyword evidence="1" id="KW-0560">Oxidoreductase</keyword>
<dbReference type="InterPro" id="IPR056798">
    <property type="entry name" value="ADH_Fe_C"/>
</dbReference>
<dbReference type="GO" id="GO:0004022">
    <property type="term" value="F:alcohol dehydrogenase (NAD+) activity"/>
    <property type="evidence" value="ECO:0007669"/>
    <property type="project" value="TreeGrafter"/>
</dbReference>
<dbReference type="PANTHER" id="PTHR11496:SF83">
    <property type="entry name" value="HYDROXYACID-OXOACID TRANSHYDROGENASE, MITOCHONDRIAL"/>
    <property type="match status" value="1"/>
</dbReference>
<evidence type="ECO:0000313" key="4">
    <source>
        <dbReference type="EMBL" id="EQD48368.1"/>
    </source>
</evidence>
<dbReference type="Gene3D" id="1.20.1090.10">
    <property type="entry name" value="Dehydroquinate synthase-like - alpha domain"/>
    <property type="match status" value="1"/>
</dbReference>
<evidence type="ECO:0000256" key="1">
    <source>
        <dbReference type="ARBA" id="ARBA00023002"/>
    </source>
</evidence>
<evidence type="ECO:0000259" key="2">
    <source>
        <dbReference type="Pfam" id="PF00465"/>
    </source>
</evidence>
<protein>
    <submittedName>
        <fullName evidence="4">Iron-containing alcohol dehydrogenase</fullName>
    </submittedName>
</protein>
<reference evidence="4" key="1">
    <citation type="submission" date="2013-08" db="EMBL/GenBank/DDBJ databases">
        <authorList>
            <person name="Mendez C."/>
            <person name="Richter M."/>
            <person name="Ferrer M."/>
            <person name="Sanchez J."/>
        </authorList>
    </citation>
    <scope>NUCLEOTIDE SEQUENCE</scope>
</reference>
<evidence type="ECO:0000259" key="3">
    <source>
        <dbReference type="Pfam" id="PF25137"/>
    </source>
</evidence>
<dbReference type="PROSITE" id="PS00913">
    <property type="entry name" value="ADH_IRON_1"/>
    <property type="match status" value="1"/>
</dbReference>
<dbReference type="Gene3D" id="3.40.50.1970">
    <property type="match status" value="1"/>
</dbReference>
<accession>T0ZUZ7</accession>
<dbReference type="InterPro" id="IPR001670">
    <property type="entry name" value="ADH_Fe/GldA"/>
</dbReference>
<feature type="domain" description="Fe-containing alcohol dehydrogenase-like C-terminal" evidence="3">
    <location>
        <begin position="175"/>
        <end position="321"/>
    </location>
</feature>
<dbReference type="Pfam" id="PF25137">
    <property type="entry name" value="ADH_Fe_C"/>
    <property type="match status" value="1"/>
</dbReference>
<dbReference type="AlphaFoldDB" id="T0ZUZ7"/>
<reference evidence="4" key="2">
    <citation type="journal article" date="2014" name="ISME J.">
        <title>Microbial stratification in low pH oxic and suboxic macroscopic growths along an acid mine drainage.</title>
        <authorList>
            <person name="Mendez-Garcia C."/>
            <person name="Mesa V."/>
            <person name="Sprenger R.R."/>
            <person name="Richter M."/>
            <person name="Diez M.S."/>
            <person name="Solano J."/>
            <person name="Bargiela R."/>
            <person name="Golyshina O.V."/>
            <person name="Manteca A."/>
            <person name="Ramos J.L."/>
            <person name="Gallego J.R."/>
            <person name="Llorente I."/>
            <person name="Martins Dos Santos V.A."/>
            <person name="Jensen O.N."/>
            <person name="Pelaez A.I."/>
            <person name="Sanchez J."/>
            <person name="Ferrer M."/>
        </authorList>
    </citation>
    <scope>NUCLEOTIDE SEQUENCE</scope>
</reference>
<dbReference type="InterPro" id="IPR039697">
    <property type="entry name" value="Alcohol_dehydrogenase_Fe"/>
</dbReference>
<organism evidence="4">
    <name type="scientific">mine drainage metagenome</name>
    <dbReference type="NCBI Taxonomy" id="410659"/>
    <lineage>
        <taxon>unclassified sequences</taxon>
        <taxon>metagenomes</taxon>
        <taxon>ecological metagenomes</taxon>
    </lineage>
</organism>
<feature type="domain" description="Alcohol dehydrogenase iron-type/glycerol dehydrogenase GldA" evidence="2">
    <location>
        <begin position="2"/>
        <end position="162"/>
    </location>
</feature>
<name>T0ZUZ7_9ZZZZ</name>
<dbReference type="PANTHER" id="PTHR11496">
    <property type="entry name" value="ALCOHOL DEHYDROGENASE"/>
    <property type="match status" value="1"/>
</dbReference>
<dbReference type="InterPro" id="IPR018211">
    <property type="entry name" value="ADH_Fe_CS"/>
</dbReference>
<dbReference type="EMBL" id="AUZY01007879">
    <property type="protein sequence ID" value="EQD48368.1"/>
    <property type="molecule type" value="Genomic_DNA"/>
</dbReference>
<proteinExistence type="predicted"/>
<comment type="caution">
    <text evidence="4">The sequence shown here is derived from an EMBL/GenBank/DDBJ whole genome shotgun (WGS) entry which is preliminary data.</text>
</comment>
<dbReference type="Pfam" id="PF00465">
    <property type="entry name" value="Fe-ADH"/>
    <property type="match status" value="1"/>
</dbReference>
<gene>
    <name evidence="4" type="ORF">B1B_12066</name>
</gene>
<sequence>MSFGPGALESLASVPGDRALLLVEPGAAGSPGVLAAREQRAKQGKTVELLEVDALDLGGAARAAARARECGADLLVGLGGEELLDVAKVASALGGSPGLDPAEITPLVDLPGGPHPPLVLIPCTVGPGNEMSWTAMLKRSREDPVRELTHRNLAADWVLLEPLLARSLPPAAVALGAADALSHALESLGSEWSDPFSEALAKQAVETLLERAPRVLRPDPPDDLREHLLIASGLAGLAQAHAQMGMGHALAHALAPRFGVSHGKVAAALLPSVLEFTFLAAREKYRQLGRWLGEGAVRSGPEIAGRVRELWEALGVPRNLSLAIPVRRDDLVGALPSVIEAAERFTGVVASGRVPSTTELSRLVLCAWDGGPVDF</sequence>